<dbReference type="SMR" id="W4RGX7"/>
<accession>W4RGX7</accession>
<feature type="transmembrane region" description="Helical" evidence="1">
    <location>
        <begin position="50"/>
        <end position="69"/>
    </location>
</feature>
<feature type="transmembrane region" description="Helical" evidence="1">
    <location>
        <begin position="25"/>
        <end position="45"/>
    </location>
</feature>
<dbReference type="AlphaFoldDB" id="W4RGX7"/>
<organism evidence="2 3">
    <name type="scientific">Mesobacillus boroniphilus JCM 21738</name>
    <dbReference type="NCBI Taxonomy" id="1294265"/>
    <lineage>
        <taxon>Bacteria</taxon>
        <taxon>Bacillati</taxon>
        <taxon>Bacillota</taxon>
        <taxon>Bacilli</taxon>
        <taxon>Bacillales</taxon>
        <taxon>Bacillaceae</taxon>
        <taxon>Mesobacillus</taxon>
    </lineage>
</organism>
<dbReference type="InterPro" id="IPR036927">
    <property type="entry name" value="Cyt_c_oxase-like_su1_sf"/>
</dbReference>
<sequence length="133" mass="14466">MVAMGAMYQLVPVAFLTPIWNEKFGFWQLAVTAAGIVTFAAALYLRPQDALVPGILTLLGILMFIFQMFMTLNSQAKPNILTLFVGTALVSLLATITLGITLVLSMKTGFASEYYQSIFKTHILLGTVAGFHS</sequence>
<feature type="transmembrane region" description="Helical" evidence="1">
    <location>
        <begin position="81"/>
        <end position="104"/>
    </location>
</feature>
<dbReference type="EMBL" id="BAUW01000001">
    <property type="protein sequence ID" value="GAE43546.1"/>
    <property type="molecule type" value="Genomic_DNA"/>
</dbReference>
<proteinExistence type="predicted"/>
<comment type="caution">
    <text evidence="2">The sequence shown here is derived from an EMBL/GenBank/DDBJ whole genome shotgun (WGS) entry which is preliminary data.</text>
</comment>
<reference evidence="2 3" key="1">
    <citation type="submission" date="2013-12" db="EMBL/GenBank/DDBJ databases">
        <title>NBRP : Genome information of microbial organism related human and environment.</title>
        <authorList>
            <person name="Hattori M."/>
            <person name="Oshima K."/>
            <person name="Inaba H."/>
            <person name="Suda W."/>
            <person name="Sakamoto M."/>
            <person name="Iino T."/>
            <person name="Kitahara M."/>
            <person name="Oshida Y."/>
            <person name="Iida T."/>
            <person name="Kudo T."/>
            <person name="Itoh T."/>
            <person name="Ahmed I."/>
            <person name="Ohkuma M."/>
        </authorList>
    </citation>
    <scope>NUCLEOTIDE SEQUENCE [LARGE SCALE GENOMIC DNA]</scope>
    <source>
        <strain evidence="2 3">JCM 21738</strain>
    </source>
</reference>
<keyword evidence="1" id="KW-1133">Transmembrane helix</keyword>
<keyword evidence="1" id="KW-0812">Transmembrane</keyword>
<keyword evidence="3" id="KW-1185">Reference proteome</keyword>
<protein>
    <submittedName>
        <fullName evidence="2">Protein</fullName>
    </submittedName>
</protein>
<evidence type="ECO:0000256" key="1">
    <source>
        <dbReference type="SAM" id="Phobius"/>
    </source>
</evidence>
<dbReference type="SUPFAM" id="SSF81442">
    <property type="entry name" value="Cytochrome c oxidase subunit I-like"/>
    <property type="match status" value="1"/>
</dbReference>
<dbReference type="Proteomes" id="UP000018949">
    <property type="component" value="Unassembled WGS sequence"/>
</dbReference>
<evidence type="ECO:0000313" key="2">
    <source>
        <dbReference type="EMBL" id="GAE43546.1"/>
    </source>
</evidence>
<name>W4RGX7_9BACI</name>
<keyword evidence="1" id="KW-0472">Membrane</keyword>
<dbReference type="eggNOG" id="COG3278">
    <property type="taxonomic scope" value="Bacteria"/>
</dbReference>
<evidence type="ECO:0000313" key="3">
    <source>
        <dbReference type="Proteomes" id="UP000018949"/>
    </source>
</evidence>
<dbReference type="RefSeq" id="WP_369385584.1">
    <property type="nucleotide sequence ID" value="NZ_BAUW01000001.1"/>
</dbReference>
<gene>
    <name evidence="2" type="ORF">JCM21738_188</name>
</gene>